<dbReference type="EMBL" id="SNWM01000006">
    <property type="protein sequence ID" value="TDO19588.1"/>
    <property type="molecule type" value="Genomic_DNA"/>
</dbReference>
<evidence type="ECO:0000256" key="1">
    <source>
        <dbReference type="ARBA" id="ARBA00008834"/>
    </source>
</evidence>
<dbReference type="InterPro" id="IPR006626">
    <property type="entry name" value="PbH1"/>
</dbReference>
<comment type="caution">
    <text evidence="6">The sequence shown here is derived from an EMBL/GenBank/DDBJ whole genome shotgun (WGS) entry which is preliminary data.</text>
</comment>
<dbReference type="GO" id="GO:0004650">
    <property type="term" value="F:polygalacturonase activity"/>
    <property type="evidence" value="ECO:0007669"/>
    <property type="project" value="InterPro"/>
</dbReference>
<dbReference type="InterPro" id="IPR012334">
    <property type="entry name" value="Pectin_lyas_fold"/>
</dbReference>
<evidence type="ECO:0000313" key="7">
    <source>
        <dbReference type="Proteomes" id="UP000295499"/>
    </source>
</evidence>
<proteinExistence type="inferred from homology"/>
<sequence length="487" mass="53824">MKYKIFGLFIGLCVCAFNVVAKDYQAGFFKIKSDGQTLNTKSIQFAIDHINANGGGRLLFPAGRYLTGSIFLKSNVTLHLEEGAVLLGSLNPFDYEKKIFTALVFAYDQHNVGITGKGTIDGQGKYLARNIVTAIEKGLIEDLYTDGRATADNRAMLVNFRNCKDVLVRGITLKHSASWTQTYDQCFNLVIDSIKVDNTVYWNEDGVDIVDCENVQMTNSYIDAADDGICLKSHDPEKACRNILISNNVIRSSANGIKFGTVSRGGFVNIKILNNKVYDTYRSAIALEAVDGGYIEDVEINGLQSIHTGNIIFLRTGERWGKSSRMKNIRISHVTGDIPSTKPDAGYEYEGPIEDLPRNISPGIIIAGLPNAIIGDVILDHINFTHAGGGNALYANVPLDKLSRIPELPAKYPDFSMFKELPSWGVFIKHARGVKVSNLTMTCERPDFRIPIVLDDVDQASFQSMKLTQEAKKKDIFQNNSKGILIK</sequence>
<gene>
    <name evidence="6" type="ORF">CLV32_4210</name>
</gene>
<keyword evidence="5" id="KW-0732">Signal</keyword>
<dbReference type="InterPro" id="IPR051801">
    <property type="entry name" value="GH28_Enzymes"/>
</dbReference>
<evidence type="ECO:0000313" key="6">
    <source>
        <dbReference type="EMBL" id="TDO19588.1"/>
    </source>
</evidence>
<dbReference type="OrthoDB" id="9795222at2"/>
<feature type="chain" id="PRO_5020754923" evidence="5">
    <location>
        <begin position="22"/>
        <end position="487"/>
    </location>
</feature>
<reference evidence="6 7" key="1">
    <citation type="submission" date="2019-03" db="EMBL/GenBank/DDBJ databases">
        <title>Genomic Encyclopedia of Archaeal and Bacterial Type Strains, Phase II (KMG-II): from individual species to whole genera.</title>
        <authorList>
            <person name="Goeker M."/>
        </authorList>
    </citation>
    <scope>NUCLEOTIDE SEQUENCE [LARGE SCALE GENOMIC DNA]</scope>
    <source>
        <strain evidence="6 7">DSM 19034</strain>
    </source>
</reference>
<dbReference type="AlphaFoldDB" id="A0A4R6IDG7"/>
<dbReference type="RefSeq" id="WP_133558811.1">
    <property type="nucleotide sequence ID" value="NZ_SNWM01000006.1"/>
</dbReference>
<dbReference type="SUPFAM" id="SSF51126">
    <property type="entry name" value="Pectin lyase-like"/>
    <property type="match status" value="1"/>
</dbReference>
<dbReference type="InterPro" id="IPR011050">
    <property type="entry name" value="Pectin_lyase_fold/virulence"/>
</dbReference>
<dbReference type="Pfam" id="PF00295">
    <property type="entry name" value="Glyco_hydro_28"/>
    <property type="match status" value="1"/>
</dbReference>
<comment type="similarity">
    <text evidence="1 4">Belongs to the glycosyl hydrolase 28 family.</text>
</comment>
<protein>
    <submittedName>
        <fullName evidence="6">Glycosyl hydrolase family 28</fullName>
    </submittedName>
</protein>
<organism evidence="6 7">
    <name type="scientific">Pedobacter duraquae</name>
    <dbReference type="NCBI Taxonomy" id="425511"/>
    <lineage>
        <taxon>Bacteria</taxon>
        <taxon>Pseudomonadati</taxon>
        <taxon>Bacteroidota</taxon>
        <taxon>Sphingobacteriia</taxon>
        <taxon>Sphingobacteriales</taxon>
        <taxon>Sphingobacteriaceae</taxon>
        <taxon>Pedobacter</taxon>
    </lineage>
</organism>
<dbReference type="PANTHER" id="PTHR31339:SF9">
    <property type="entry name" value="PLASMIN AND FIBRONECTIN-BINDING PROTEIN A"/>
    <property type="match status" value="1"/>
</dbReference>
<accession>A0A4R6IDG7</accession>
<evidence type="ECO:0000256" key="4">
    <source>
        <dbReference type="RuleBase" id="RU361169"/>
    </source>
</evidence>
<dbReference type="Proteomes" id="UP000295499">
    <property type="component" value="Unassembled WGS sequence"/>
</dbReference>
<evidence type="ECO:0000256" key="5">
    <source>
        <dbReference type="SAM" id="SignalP"/>
    </source>
</evidence>
<evidence type="ECO:0000256" key="2">
    <source>
        <dbReference type="ARBA" id="ARBA00022801"/>
    </source>
</evidence>
<name>A0A4R6IDG7_9SPHI</name>
<dbReference type="InterPro" id="IPR000743">
    <property type="entry name" value="Glyco_hydro_28"/>
</dbReference>
<keyword evidence="3 4" id="KW-0326">Glycosidase</keyword>
<keyword evidence="2 4" id="KW-0378">Hydrolase</keyword>
<dbReference type="PANTHER" id="PTHR31339">
    <property type="entry name" value="PECTIN LYASE-RELATED"/>
    <property type="match status" value="1"/>
</dbReference>
<dbReference type="GO" id="GO:0005975">
    <property type="term" value="P:carbohydrate metabolic process"/>
    <property type="evidence" value="ECO:0007669"/>
    <property type="project" value="InterPro"/>
</dbReference>
<evidence type="ECO:0000256" key="3">
    <source>
        <dbReference type="ARBA" id="ARBA00023295"/>
    </source>
</evidence>
<dbReference type="SMART" id="SM00710">
    <property type="entry name" value="PbH1"/>
    <property type="match status" value="6"/>
</dbReference>
<feature type="signal peptide" evidence="5">
    <location>
        <begin position="1"/>
        <end position="21"/>
    </location>
</feature>
<dbReference type="Gene3D" id="2.160.20.10">
    <property type="entry name" value="Single-stranded right-handed beta-helix, Pectin lyase-like"/>
    <property type="match status" value="1"/>
</dbReference>
<keyword evidence="7" id="KW-1185">Reference proteome</keyword>